<keyword evidence="1" id="KW-0812">Transmembrane</keyword>
<keyword evidence="1" id="KW-0472">Membrane</keyword>
<feature type="domain" description="Neurotransmitter-gated ion-channel transmembrane" evidence="3">
    <location>
        <begin position="4"/>
        <end position="308"/>
    </location>
</feature>
<dbReference type="GO" id="GO:0006811">
    <property type="term" value="P:monoatomic ion transport"/>
    <property type="evidence" value="ECO:0007669"/>
    <property type="project" value="InterPro"/>
</dbReference>
<sequence length="319" mass="37560">MNKLIMPYCFFYIVALLTYIVPVESGEKKSYSTSILISGMMYLKDISDLIPKTSHLPMLSIYFNLNLVFVSICIMLTTIIYLVYYNYKTKTPIAGCLKVLVQRSRFVTDEKKLFKTNLSNFEMENIRKRLMDLNKNLFVLNQFVDEGGKNEECVEDLIGNEVLSLVKTLKMYIVRKNDLKMSIRKNCFTRENVDNSKYLNTLENLKFNLIKSNAKVKTNECIDLNQRLDHFSNGLMETKKAKFYLENLELFKKSIRNYINSIQKPKDIHNFTRYLQNQMNNDQILVHQWKYLAMLIDRFVFLFFAVVTPMSLISILFVN</sequence>
<protein>
    <submittedName>
        <fullName evidence="4">Acetylcholine receptor subunit alpha-like 2</fullName>
    </submittedName>
</protein>
<evidence type="ECO:0000256" key="1">
    <source>
        <dbReference type="SAM" id="Phobius"/>
    </source>
</evidence>
<comment type="caution">
    <text evidence="4">The sequence shown here is derived from an EMBL/GenBank/DDBJ whole genome shotgun (WGS) entry which is preliminary data.</text>
</comment>
<dbReference type="AlphaFoldDB" id="A0A3M7QCY8"/>
<proteinExistence type="predicted"/>
<dbReference type="InterPro" id="IPR038050">
    <property type="entry name" value="Neuro_actylchol_rec"/>
</dbReference>
<name>A0A3M7QCY8_BRAPC</name>
<evidence type="ECO:0000313" key="4">
    <source>
        <dbReference type="EMBL" id="RNA09082.1"/>
    </source>
</evidence>
<evidence type="ECO:0000256" key="2">
    <source>
        <dbReference type="SAM" id="SignalP"/>
    </source>
</evidence>
<feature type="transmembrane region" description="Helical" evidence="1">
    <location>
        <begin position="299"/>
        <end position="318"/>
    </location>
</feature>
<evidence type="ECO:0000259" key="3">
    <source>
        <dbReference type="Pfam" id="PF02932"/>
    </source>
</evidence>
<reference evidence="4 5" key="1">
    <citation type="journal article" date="2018" name="Sci. Rep.">
        <title>Genomic signatures of local adaptation to the degree of environmental predictability in rotifers.</title>
        <authorList>
            <person name="Franch-Gras L."/>
            <person name="Hahn C."/>
            <person name="Garcia-Roger E.M."/>
            <person name="Carmona M.J."/>
            <person name="Serra M."/>
            <person name="Gomez A."/>
        </authorList>
    </citation>
    <scope>NUCLEOTIDE SEQUENCE [LARGE SCALE GENOMIC DNA]</scope>
    <source>
        <strain evidence="4">HYR1</strain>
    </source>
</reference>
<dbReference type="EMBL" id="REGN01006548">
    <property type="protein sequence ID" value="RNA09082.1"/>
    <property type="molecule type" value="Genomic_DNA"/>
</dbReference>
<keyword evidence="4" id="KW-0675">Receptor</keyword>
<keyword evidence="1" id="KW-1133">Transmembrane helix</keyword>
<dbReference type="Gene3D" id="1.20.58.390">
    <property type="entry name" value="Neurotransmitter-gated ion-channel transmembrane domain"/>
    <property type="match status" value="1"/>
</dbReference>
<dbReference type="GO" id="GO:0016020">
    <property type="term" value="C:membrane"/>
    <property type="evidence" value="ECO:0007669"/>
    <property type="project" value="InterPro"/>
</dbReference>
<dbReference type="InterPro" id="IPR006029">
    <property type="entry name" value="Neurotrans-gated_channel_TM"/>
</dbReference>
<feature type="transmembrane region" description="Helical" evidence="1">
    <location>
        <begin position="61"/>
        <end position="84"/>
    </location>
</feature>
<dbReference type="Proteomes" id="UP000276133">
    <property type="component" value="Unassembled WGS sequence"/>
</dbReference>
<keyword evidence="2" id="KW-0732">Signal</keyword>
<evidence type="ECO:0000313" key="5">
    <source>
        <dbReference type="Proteomes" id="UP000276133"/>
    </source>
</evidence>
<dbReference type="STRING" id="10195.A0A3M7QCY8"/>
<feature type="chain" id="PRO_5018161633" evidence="2">
    <location>
        <begin position="26"/>
        <end position="319"/>
    </location>
</feature>
<gene>
    <name evidence="4" type="ORF">BpHYR1_036424</name>
</gene>
<organism evidence="4 5">
    <name type="scientific">Brachionus plicatilis</name>
    <name type="common">Marine rotifer</name>
    <name type="synonym">Brachionus muelleri</name>
    <dbReference type="NCBI Taxonomy" id="10195"/>
    <lineage>
        <taxon>Eukaryota</taxon>
        <taxon>Metazoa</taxon>
        <taxon>Spiralia</taxon>
        <taxon>Gnathifera</taxon>
        <taxon>Rotifera</taxon>
        <taxon>Eurotatoria</taxon>
        <taxon>Monogononta</taxon>
        <taxon>Pseudotrocha</taxon>
        <taxon>Ploima</taxon>
        <taxon>Brachionidae</taxon>
        <taxon>Brachionus</taxon>
    </lineage>
</organism>
<dbReference type="SUPFAM" id="SSF90112">
    <property type="entry name" value="Neurotransmitter-gated ion-channel transmembrane pore"/>
    <property type="match status" value="1"/>
</dbReference>
<dbReference type="Pfam" id="PF02932">
    <property type="entry name" value="Neur_chan_memb"/>
    <property type="match status" value="1"/>
</dbReference>
<accession>A0A3M7QCY8</accession>
<dbReference type="CDD" id="cd19051">
    <property type="entry name" value="LGIC_TM_cation"/>
    <property type="match status" value="1"/>
</dbReference>
<dbReference type="InterPro" id="IPR036719">
    <property type="entry name" value="Neuro-gated_channel_TM_sf"/>
</dbReference>
<feature type="signal peptide" evidence="2">
    <location>
        <begin position="1"/>
        <end position="25"/>
    </location>
</feature>
<keyword evidence="5" id="KW-1185">Reference proteome</keyword>